<dbReference type="NCBIfam" id="TIGR01477">
    <property type="entry name" value="RIFIN"/>
    <property type="match status" value="1"/>
</dbReference>
<evidence type="ECO:0000256" key="2">
    <source>
        <dbReference type="SAM" id="Phobius"/>
    </source>
</evidence>
<dbReference type="CDD" id="cd12087">
    <property type="entry name" value="TM_EGFR-like"/>
    <property type="match status" value="1"/>
</dbReference>
<protein>
    <recommendedName>
        <fullName evidence="5">Rifin</fullName>
    </recommendedName>
</protein>
<evidence type="ECO:0008006" key="5">
    <source>
        <dbReference type="Google" id="ProtNLM"/>
    </source>
</evidence>
<dbReference type="Proteomes" id="UP000019103">
    <property type="component" value="Unassembled WGS sequence"/>
</dbReference>
<name>W4J4G7_PLAFP</name>
<keyword evidence="2" id="KW-1133">Transmembrane helix</keyword>
<accession>W4J4G7</accession>
<dbReference type="EMBL" id="KI927282">
    <property type="protein sequence ID" value="ETW57198.1"/>
    <property type="molecule type" value="Genomic_DNA"/>
</dbReference>
<evidence type="ECO:0000313" key="3">
    <source>
        <dbReference type="EMBL" id="ETW57198.1"/>
    </source>
</evidence>
<reference evidence="3 4" key="1">
    <citation type="submission" date="2013-02" db="EMBL/GenBank/DDBJ databases">
        <title>The Genome Annotation of Plasmodium falciparum Palo Alto/Uganda.</title>
        <authorList>
            <consortium name="The Broad Institute Genome Sequencing Platform"/>
            <consortium name="The Broad Institute Genome Sequencing Center for Infectious Disease"/>
            <person name="Neafsey D."/>
            <person name="Hoffman S."/>
            <person name="Volkman S."/>
            <person name="Rosenthal P."/>
            <person name="Walker B."/>
            <person name="Young S.K."/>
            <person name="Zeng Q."/>
            <person name="Gargeya S."/>
            <person name="Fitzgerald M."/>
            <person name="Haas B."/>
            <person name="Abouelleil A."/>
            <person name="Allen A.W."/>
            <person name="Alvarado L."/>
            <person name="Arachchi H.M."/>
            <person name="Berlin A.M."/>
            <person name="Chapman S.B."/>
            <person name="Gainer-Dewar J."/>
            <person name="Goldberg J."/>
            <person name="Griggs A."/>
            <person name="Gujja S."/>
            <person name="Hansen M."/>
            <person name="Howarth C."/>
            <person name="Imamovic A."/>
            <person name="Ireland A."/>
            <person name="Larimer J."/>
            <person name="McCowan C."/>
            <person name="Murphy C."/>
            <person name="Pearson M."/>
            <person name="Poon T.W."/>
            <person name="Priest M."/>
            <person name="Roberts A."/>
            <person name="Saif S."/>
            <person name="Shea T."/>
            <person name="Sisk P."/>
            <person name="Sykes S."/>
            <person name="Wortman J."/>
            <person name="Nusbaum C."/>
            <person name="Birren B."/>
        </authorList>
    </citation>
    <scope>NUCLEOTIDE SEQUENCE [LARGE SCALE GENOMIC DNA]</scope>
    <source>
        <strain evidence="3 4">Palo Alto/Uganda</strain>
    </source>
</reference>
<keyword evidence="2" id="KW-0472">Membrane</keyword>
<organism evidence="3 4">
    <name type="scientific">Plasmodium falciparum (isolate Palo Alto / Uganda)</name>
    <dbReference type="NCBI Taxonomy" id="57270"/>
    <lineage>
        <taxon>Eukaryota</taxon>
        <taxon>Sar</taxon>
        <taxon>Alveolata</taxon>
        <taxon>Apicomplexa</taxon>
        <taxon>Aconoidasida</taxon>
        <taxon>Haemosporida</taxon>
        <taxon>Plasmodiidae</taxon>
        <taxon>Plasmodium</taxon>
        <taxon>Plasmodium (Laverania)</taxon>
    </lineage>
</organism>
<sequence length="339" mass="37336">MVNIQYTYSLQIYKIAHNKNKPSITPNHTRTTTSRLLSEYDTESSIYDNDEEMKSVKEGFHRQTSQRFEEYQERMKEKRQKRKEQRDKNVQEIIEKDKREKSLAQKVEKGCLMCGCGLGGVAASVGIFGTVAVKEWTKAATVAAIAAAKKAGAAEGAAAGHAAGAAEVIRLIKKTFDIEKLGVTPLKSLFDAHNYTESKLISGSIYAEYQGSQCASLGAVNNKPICSIVTTLGMDPSNGPAQHSTQRLLELSVQSMVSDAERVAAEVTNTATEKAIATLRIEKTGVVDATYASCQTAIIASVVAMLVIVLVMVIIYLILRYRRKKKMNKKQQYTKLLSQ</sequence>
<dbReference type="InterPro" id="IPR006373">
    <property type="entry name" value="VSA_Rifin"/>
</dbReference>
<evidence type="ECO:0000313" key="4">
    <source>
        <dbReference type="Proteomes" id="UP000019103"/>
    </source>
</evidence>
<dbReference type="OMA" id="QYDASSC"/>
<reference evidence="3 4" key="2">
    <citation type="submission" date="2013-02" db="EMBL/GenBank/DDBJ databases">
        <title>The Genome Sequence of Plasmodium falciparum Palo Alto/Uganda.</title>
        <authorList>
            <consortium name="The Broad Institute Genome Sequencing Platform"/>
            <consortium name="The Broad Institute Genome Sequencing Center for Infectious Disease"/>
            <person name="Neafsey D."/>
            <person name="Cheeseman I."/>
            <person name="Volkman S."/>
            <person name="Adams J."/>
            <person name="Walker B."/>
            <person name="Young S.K."/>
            <person name="Zeng Q."/>
            <person name="Gargeya S."/>
            <person name="Fitzgerald M."/>
            <person name="Haas B."/>
            <person name="Abouelleil A."/>
            <person name="Alvarado L."/>
            <person name="Arachchi H.M."/>
            <person name="Berlin A.M."/>
            <person name="Chapman S.B."/>
            <person name="Dewar J."/>
            <person name="Goldberg J."/>
            <person name="Griggs A."/>
            <person name="Gujja S."/>
            <person name="Hansen M."/>
            <person name="Howarth C."/>
            <person name="Imamovic A."/>
            <person name="Larimer J."/>
            <person name="McCowan C."/>
            <person name="Murphy C."/>
            <person name="Neiman D."/>
            <person name="Pearson M."/>
            <person name="Priest M."/>
            <person name="Roberts A."/>
            <person name="Saif S."/>
            <person name="Shea T."/>
            <person name="Sisk P."/>
            <person name="Sykes S."/>
            <person name="Wortman J."/>
            <person name="Nusbaum C."/>
            <person name="Birren B."/>
        </authorList>
    </citation>
    <scope>NUCLEOTIDE SEQUENCE [LARGE SCALE GENOMIC DNA]</scope>
    <source>
        <strain evidence="3 4">Palo Alto/Uganda</strain>
    </source>
</reference>
<dbReference type="AlphaFoldDB" id="W4J4G7"/>
<keyword evidence="2" id="KW-0812">Transmembrane</keyword>
<keyword evidence="1" id="KW-0175">Coiled coil</keyword>
<gene>
    <name evidence="3" type="ORF">PFUGPA_00685</name>
</gene>
<proteinExistence type="predicted"/>
<feature type="coiled-coil region" evidence="1">
    <location>
        <begin position="61"/>
        <end position="88"/>
    </location>
</feature>
<evidence type="ECO:0000256" key="1">
    <source>
        <dbReference type="SAM" id="Coils"/>
    </source>
</evidence>
<dbReference type="Pfam" id="PF02009">
    <property type="entry name" value="RIFIN"/>
    <property type="match status" value="1"/>
</dbReference>
<feature type="transmembrane region" description="Helical" evidence="2">
    <location>
        <begin position="297"/>
        <end position="319"/>
    </location>
</feature>